<sequence>MSASAMITSVRNNLNLLSKRRKLKNRLSSNSFGNRTEYNFPKATTKQIKAIGKRLQEERKIRMLKVILLTAILFLVILGVFAYSADGIVELISY</sequence>
<name>A0ABT7ZVF4_9FLAO</name>
<accession>A0ABT7ZVF4</accession>
<dbReference type="EMBL" id="JASDDK010000002">
    <property type="protein sequence ID" value="MDN3492952.1"/>
    <property type="molecule type" value="Genomic_DNA"/>
</dbReference>
<evidence type="ECO:0000313" key="2">
    <source>
        <dbReference type="EMBL" id="MDN3492952.1"/>
    </source>
</evidence>
<proteinExistence type="predicted"/>
<keyword evidence="3" id="KW-1185">Reference proteome</keyword>
<dbReference type="RefSeq" id="WP_290206600.1">
    <property type="nucleotide sequence ID" value="NZ_JASDDK010000002.1"/>
</dbReference>
<gene>
    <name evidence="2" type="ORF">QMA06_09480</name>
</gene>
<evidence type="ECO:0000256" key="1">
    <source>
        <dbReference type="SAM" id="Phobius"/>
    </source>
</evidence>
<organism evidence="2 3">
    <name type="scientific">Winogradskyella bathintestinalis</name>
    <dbReference type="NCBI Taxonomy" id="3035208"/>
    <lineage>
        <taxon>Bacteria</taxon>
        <taxon>Pseudomonadati</taxon>
        <taxon>Bacteroidota</taxon>
        <taxon>Flavobacteriia</taxon>
        <taxon>Flavobacteriales</taxon>
        <taxon>Flavobacteriaceae</taxon>
        <taxon>Winogradskyella</taxon>
    </lineage>
</organism>
<dbReference type="Proteomes" id="UP001231197">
    <property type="component" value="Unassembled WGS sequence"/>
</dbReference>
<evidence type="ECO:0000313" key="3">
    <source>
        <dbReference type="Proteomes" id="UP001231197"/>
    </source>
</evidence>
<keyword evidence="1" id="KW-0812">Transmembrane</keyword>
<protein>
    <submittedName>
        <fullName evidence="2">Uncharacterized protein</fullName>
    </submittedName>
</protein>
<feature type="transmembrane region" description="Helical" evidence="1">
    <location>
        <begin position="63"/>
        <end position="85"/>
    </location>
</feature>
<keyword evidence="1" id="KW-0472">Membrane</keyword>
<reference evidence="2 3" key="1">
    <citation type="journal article" date="2023" name="Int. J. Syst. Evol. Microbiol.">
        <title>Winogradskyella bathintestinalis sp. nov., isolated from the intestine of the deep-sea loosejaw dragonfish, Malacosteus niger.</title>
        <authorList>
            <person name="Uniacke-Lowe S."/>
            <person name="Johnson C.N."/>
            <person name="Stanton C."/>
            <person name="Hill C."/>
            <person name="Ross P."/>
        </authorList>
    </citation>
    <scope>NUCLEOTIDE SEQUENCE [LARGE SCALE GENOMIC DNA]</scope>
    <source>
        <strain evidence="2 3">APC 3343</strain>
    </source>
</reference>
<keyword evidence="1" id="KW-1133">Transmembrane helix</keyword>
<comment type="caution">
    <text evidence="2">The sequence shown here is derived from an EMBL/GenBank/DDBJ whole genome shotgun (WGS) entry which is preliminary data.</text>
</comment>